<accession>A0A976N2T6</accession>
<reference evidence="2" key="1">
    <citation type="submission" date="2022-02" db="EMBL/GenBank/DDBJ databases">
        <title>Towards deciphering the DNA virus diversity associated with rodent species in the families Cricetidae and Heteromyidae.</title>
        <authorList>
            <person name="Lund M."/>
            <person name="Larsen B.B."/>
            <person name="Gryseels S."/>
            <person name="Kraberger S."/>
            <person name="Rowsey D.M."/>
            <person name="Steger L."/>
            <person name="Yule K.M."/>
            <person name="Upham N.S."/>
            <person name="Worobey M."/>
            <person name="Van Doorslaer K."/>
            <person name="Varsani A."/>
        </authorList>
    </citation>
    <scope>NUCLEOTIDE SEQUENCE</scope>
    <source>
        <strain evidence="2">NeonRodF7_22</strain>
    </source>
</reference>
<sequence>MDKGNTINLIHVLSHFYFMYAEINPRTGRTLNYEAQLDEQLKQSETQEEEWNKIINNPNNREVIMDVFRQASEPFTVGQKIAKFEDNIYEKKIPKKDEPRWKKWKMFGQEFKVDTRDDWEIIGTRFANWYHNKTTTNQRSKAYDTLLGFIPWLYGAQYIEGINSLYNIFKYGRSHQVSYTHVGDNAHLFNTIKYLSKKGKQKFKNVKHNFNKRWWRFRQKQFSEYKNTKELHDWNFVKWMNTKRFHKFAKYYGKWWWNKKIRRRKYTIYNDTPASIWDYHKWWQKQQAIRDNEHQKKWNERMKMKQRDERKRKQWERRQGARDANEIRRILHDPTLREKSYLVKDAWDNFRRSGEGNRYNGDFKKWANTQYRVYSPWSRGDIGILGNYWALHKKKLQNWDFNKPWAQEHSRMDAIHRKIYAAYAKNYNNLPPYSFSEGGTWYDKRPNIAKYIF</sequence>
<feature type="region of interest" description="Disordered" evidence="1">
    <location>
        <begin position="300"/>
        <end position="320"/>
    </location>
</feature>
<name>A0A976N2T6_9VIRU</name>
<organism evidence="2">
    <name type="scientific">Peromfec virus RodF7_22</name>
    <dbReference type="NCBI Taxonomy" id="2929270"/>
    <lineage>
        <taxon>Viruses</taxon>
        <taxon>Monodnaviria</taxon>
        <taxon>Shotokuvirae</taxon>
        <taxon>Cressdnaviricota</taxon>
    </lineage>
</organism>
<dbReference type="EMBL" id="OM869658">
    <property type="protein sequence ID" value="UPW41740.1"/>
    <property type="molecule type" value="Genomic_DNA"/>
</dbReference>
<protein>
    <submittedName>
        <fullName evidence="2">Uncharacterized protein</fullName>
    </submittedName>
</protein>
<proteinExistence type="predicted"/>
<evidence type="ECO:0000256" key="1">
    <source>
        <dbReference type="SAM" id="MobiDB-lite"/>
    </source>
</evidence>
<evidence type="ECO:0000313" key="2">
    <source>
        <dbReference type="EMBL" id="UPW41740.1"/>
    </source>
</evidence>